<name>A0A183D019_9BILA</name>
<proteinExistence type="predicted"/>
<dbReference type="GO" id="GO:0004821">
    <property type="term" value="F:histidine-tRNA ligase activity"/>
    <property type="evidence" value="ECO:0007669"/>
    <property type="project" value="TreeGrafter"/>
</dbReference>
<dbReference type="WBParaSite" id="GPUH_0000206501-mRNA-1">
    <property type="protein sequence ID" value="GPUH_0000206501-mRNA-1"/>
    <property type="gene ID" value="GPUH_0000206501"/>
</dbReference>
<dbReference type="InterPro" id="IPR045864">
    <property type="entry name" value="aa-tRNA-synth_II/BPL/LPL"/>
</dbReference>
<dbReference type="GO" id="GO:0006427">
    <property type="term" value="P:histidyl-tRNA aminoacylation"/>
    <property type="evidence" value="ECO:0007669"/>
    <property type="project" value="TreeGrafter"/>
</dbReference>
<dbReference type="GO" id="GO:0003723">
    <property type="term" value="F:RNA binding"/>
    <property type="evidence" value="ECO:0007669"/>
    <property type="project" value="TreeGrafter"/>
</dbReference>
<dbReference type="GO" id="GO:0005829">
    <property type="term" value="C:cytosol"/>
    <property type="evidence" value="ECO:0007669"/>
    <property type="project" value="TreeGrafter"/>
</dbReference>
<accession>A0A183D019</accession>
<dbReference type="SUPFAM" id="SSF55681">
    <property type="entry name" value="Class II aaRS and biotin synthetases"/>
    <property type="match status" value="1"/>
</dbReference>
<sequence>LTLFLSLIHFQDFDIAGTYDLMIPEAELLRIVHEIFSALDVGSFEIKVNHRQLLDGMLAVCGIPKKDFKTVCSSIDKLDKVPWEDIRNELCSEKCVQPEMVDKLATFIRLRGSFSLSVTFLLRRFIHRYTSF</sequence>
<dbReference type="AlphaFoldDB" id="A0A183D019"/>
<dbReference type="PANTHER" id="PTHR11476">
    <property type="entry name" value="HISTIDYL-TRNA SYNTHETASE"/>
    <property type="match status" value="1"/>
</dbReference>
<reference evidence="1" key="1">
    <citation type="submission" date="2016-06" db="UniProtKB">
        <authorList>
            <consortium name="WormBaseParasite"/>
        </authorList>
    </citation>
    <scope>IDENTIFICATION</scope>
</reference>
<dbReference type="GO" id="GO:0005739">
    <property type="term" value="C:mitochondrion"/>
    <property type="evidence" value="ECO:0007669"/>
    <property type="project" value="TreeGrafter"/>
</dbReference>
<protein>
    <submittedName>
        <fullName evidence="1">His-tRNA synthetase</fullName>
    </submittedName>
</protein>
<evidence type="ECO:0000313" key="1">
    <source>
        <dbReference type="WBParaSite" id="GPUH_0000206501-mRNA-1"/>
    </source>
</evidence>
<dbReference type="PANTHER" id="PTHR11476:SF7">
    <property type="entry name" value="HISTIDINE--TRNA LIGASE"/>
    <property type="match status" value="1"/>
</dbReference>
<dbReference type="Gene3D" id="3.30.930.10">
    <property type="entry name" value="Bira Bifunctional Protein, Domain 2"/>
    <property type="match status" value="1"/>
</dbReference>
<dbReference type="GO" id="GO:0032543">
    <property type="term" value="P:mitochondrial translation"/>
    <property type="evidence" value="ECO:0007669"/>
    <property type="project" value="TreeGrafter"/>
</dbReference>
<organism evidence="1">
    <name type="scientific">Gongylonema pulchrum</name>
    <dbReference type="NCBI Taxonomy" id="637853"/>
    <lineage>
        <taxon>Eukaryota</taxon>
        <taxon>Metazoa</taxon>
        <taxon>Ecdysozoa</taxon>
        <taxon>Nematoda</taxon>
        <taxon>Chromadorea</taxon>
        <taxon>Rhabditida</taxon>
        <taxon>Spirurina</taxon>
        <taxon>Spiruromorpha</taxon>
        <taxon>Spiruroidea</taxon>
        <taxon>Gongylonematidae</taxon>
        <taxon>Gongylonema</taxon>
    </lineage>
</organism>